<protein>
    <submittedName>
        <fullName evidence="1">Uncharacterized protein</fullName>
    </submittedName>
</protein>
<organism evidence="1 2">
    <name type="scientific">Araneus ventricosus</name>
    <name type="common">Orbweaver spider</name>
    <name type="synonym">Epeira ventricosa</name>
    <dbReference type="NCBI Taxonomy" id="182803"/>
    <lineage>
        <taxon>Eukaryota</taxon>
        <taxon>Metazoa</taxon>
        <taxon>Ecdysozoa</taxon>
        <taxon>Arthropoda</taxon>
        <taxon>Chelicerata</taxon>
        <taxon>Arachnida</taxon>
        <taxon>Araneae</taxon>
        <taxon>Araneomorphae</taxon>
        <taxon>Entelegynae</taxon>
        <taxon>Araneoidea</taxon>
        <taxon>Araneidae</taxon>
        <taxon>Araneus</taxon>
    </lineage>
</organism>
<proteinExistence type="predicted"/>
<comment type="caution">
    <text evidence="1">The sequence shown here is derived from an EMBL/GenBank/DDBJ whole genome shotgun (WGS) entry which is preliminary data.</text>
</comment>
<dbReference type="EMBL" id="BGPR01000126">
    <property type="protein sequence ID" value="GBL97102.1"/>
    <property type="molecule type" value="Genomic_DNA"/>
</dbReference>
<dbReference type="AlphaFoldDB" id="A0A4Y2BY72"/>
<accession>A0A4Y2BY72</accession>
<evidence type="ECO:0000313" key="1">
    <source>
        <dbReference type="EMBL" id="GBL97102.1"/>
    </source>
</evidence>
<name>A0A4Y2BY72_ARAVE</name>
<reference evidence="1 2" key="1">
    <citation type="journal article" date="2019" name="Sci. Rep.">
        <title>Orb-weaving spider Araneus ventricosus genome elucidates the spidroin gene catalogue.</title>
        <authorList>
            <person name="Kono N."/>
            <person name="Nakamura H."/>
            <person name="Ohtoshi R."/>
            <person name="Moran D.A.P."/>
            <person name="Shinohara A."/>
            <person name="Yoshida Y."/>
            <person name="Fujiwara M."/>
            <person name="Mori M."/>
            <person name="Tomita M."/>
            <person name="Arakawa K."/>
        </authorList>
    </citation>
    <scope>NUCLEOTIDE SEQUENCE [LARGE SCALE GENOMIC DNA]</scope>
</reference>
<sequence length="114" mass="12896">MFSLSLVILATVLKQRESYFGTALISLNLSQMTRTPPGLAPPLQTSAPHQREDVWPPTYDLTCNRPNTRRIFSGIGNLRPQSRDLITRPPWPHKLEVPEYSLVWEKVGIQTCPG</sequence>
<evidence type="ECO:0000313" key="2">
    <source>
        <dbReference type="Proteomes" id="UP000499080"/>
    </source>
</evidence>
<keyword evidence="2" id="KW-1185">Reference proteome</keyword>
<dbReference type="Proteomes" id="UP000499080">
    <property type="component" value="Unassembled WGS sequence"/>
</dbReference>
<gene>
    <name evidence="1" type="ORF">AVEN_254138_1</name>
</gene>